<feature type="region of interest" description="Disordered" evidence="1">
    <location>
        <begin position="414"/>
        <end position="442"/>
    </location>
</feature>
<feature type="compositionally biased region" description="Pro residues" evidence="1">
    <location>
        <begin position="10"/>
        <end position="25"/>
    </location>
</feature>
<dbReference type="EMBL" id="PGCI01000737">
    <property type="protein sequence ID" value="PLW18208.1"/>
    <property type="molecule type" value="Genomic_DNA"/>
</dbReference>
<gene>
    <name evidence="2" type="ORF">PCASD_16936</name>
</gene>
<feature type="compositionally biased region" description="Low complexity" evidence="1">
    <location>
        <begin position="414"/>
        <end position="427"/>
    </location>
</feature>
<organism evidence="2 3">
    <name type="scientific">Puccinia coronata f. sp. avenae</name>
    <dbReference type="NCBI Taxonomy" id="200324"/>
    <lineage>
        <taxon>Eukaryota</taxon>
        <taxon>Fungi</taxon>
        <taxon>Dikarya</taxon>
        <taxon>Basidiomycota</taxon>
        <taxon>Pucciniomycotina</taxon>
        <taxon>Pucciniomycetes</taxon>
        <taxon>Pucciniales</taxon>
        <taxon>Pucciniaceae</taxon>
        <taxon>Puccinia</taxon>
    </lineage>
</organism>
<feature type="region of interest" description="Disordered" evidence="1">
    <location>
        <begin position="1"/>
        <end position="25"/>
    </location>
</feature>
<name>A0A2N5SY91_9BASI</name>
<evidence type="ECO:0000313" key="3">
    <source>
        <dbReference type="Proteomes" id="UP000235392"/>
    </source>
</evidence>
<sequence length="501" mass="55515">MQDSSFPSWPVSPPPLPPAVEPPVPFTPPRFGVTPFYPPETLPSPFLRTPVEPVPSFSQPDLPPIQPAMSSQPADDKPDYLCMLMESQHNLLLQAQQDRAALAERMTWFKEASAQQIAQLEEAILLMSTKQLEPSDCPCPSASAASDRIDLQRFRTANGPIYPGPFQDAEHFLNWINATQIFFTAKGVSHDTDKIRIVGSLIREVNVLAFYSNRIDSFLQLSWARFKAELFDFALPPLWRTTLRDQLCDLCMRDGDTFTTFSTRARTIQTLVKFDGNAADLGDERPITILDLELAENVAYGLPAELKALVKNHKVLLKRPFRYLEFESRVQLFFKGLPRKASSSRRPTGGLSQTLSTPVTWVSCEETVWRVHSFLDSQGCCHHCKKRCGSAPGSCPNSLNRAFVEIPASFVTPTKPTDYKPPKAAAPSSSGDGKPTQAPAGRALSKTLVSAVADKQAFPDLDASSVAAFATIDEELHLAQEEDVPNSYCSPLPNQRLSTWH</sequence>
<accession>A0A2N5SY91</accession>
<feature type="region of interest" description="Disordered" evidence="1">
    <location>
        <begin position="481"/>
        <end position="501"/>
    </location>
</feature>
<reference evidence="2 3" key="1">
    <citation type="submission" date="2017-11" db="EMBL/GenBank/DDBJ databases">
        <title>De novo assembly and phasing of dikaryotic genomes from two isolates of Puccinia coronata f. sp. avenae, the causal agent of oat crown rust.</title>
        <authorList>
            <person name="Miller M.E."/>
            <person name="Zhang Y."/>
            <person name="Omidvar V."/>
            <person name="Sperschneider J."/>
            <person name="Schwessinger B."/>
            <person name="Raley C."/>
            <person name="Palmer J.M."/>
            <person name="Garnica D."/>
            <person name="Upadhyaya N."/>
            <person name="Rathjen J."/>
            <person name="Taylor J.M."/>
            <person name="Park R.F."/>
            <person name="Dodds P.N."/>
            <person name="Hirsch C.D."/>
            <person name="Kianian S.F."/>
            <person name="Figueroa M."/>
        </authorList>
    </citation>
    <scope>NUCLEOTIDE SEQUENCE [LARGE SCALE GENOMIC DNA]</scope>
    <source>
        <strain evidence="2">12SD80</strain>
    </source>
</reference>
<evidence type="ECO:0000313" key="2">
    <source>
        <dbReference type="EMBL" id="PLW18208.1"/>
    </source>
</evidence>
<dbReference type="Proteomes" id="UP000235392">
    <property type="component" value="Unassembled WGS sequence"/>
</dbReference>
<dbReference type="AlphaFoldDB" id="A0A2N5SY91"/>
<proteinExistence type="predicted"/>
<comment type="caution">
    <text evidence="2">The sequence shown here is derived from an EMBL/GenBank/DDBJ whole genome shotgun (WGS) entry which is preliminary data.</text>
</comment>
<feature type="compositionally biased region" description="Polar residues" evidence="1">
    <location>
        <begin position="487"/>
        <end position="501"/>
    </location>
</feature>
<protein>
    <submittedName>
        <fullName evidence="2">Uncharacterized protein</fullName>
    </submittedName>
</protein>
<evidence type="ECO:0000256" key="1">
    <source>
        <dbReference type="SAM" id="MobiDB-lite"/>
    </source>
</evidence>